<dbReference type="Proteomes" id="UP000552097">
    <property type="component" value="Unassembled WGS sequence"/>
</dbReference>
<evidence type="ECO:0000256" key="1">
    <source>
        <dbReference type="SAM" id="SignalP"/>
    </source>
</evidence>
<evidence type="ECO:0000313" key="2">
    <source>
        <dbReference type="EMBL" id="MBB5802341.1"/>
    </source>
</evidence>
<proteinExistence type="predicted"/>
<protein>
    <recommendedName>
        <fullName evidence="4">Secreted protein</fullName>
    </recommendedName>
</protein>
<dbReference type="EMBL" id="JACHMO010000001">
    <property type="protein sequence ID" value="MBB5802341.1"/>
    <property type="molecule type" value="Genomic_DNA"/>
</dbReference>
<feature type="signal peptide" evidence="1">
    <location>
        <begin position="1"/>
        <end position="27"/>
    </location>
</feature>
<keyword evidence="1" id="KW-0732">Signal</keyword>
<name>A0A7W9HI25_9PSEU</name>
<reference evidence="2 3" key="1">
    <citation type="submission" date="2020-08" db="EMBL/GenBank/DDBJ databases">
        <title>Sequencing the genomes of 1000 actinobacteria strains.</title>
        <authorList>
            <person name="Klenk H.-P."/>
        </authorList>
    </citation>
    <scope>NUCLEOTIDE SEQUENCE [LARGE SCALE GENOMIC DNA]</scope>
    <source>
        <strain evidence="2 3">DSM 45486</strain>
    </source>
</reference>
<feature type="chain" id="PRO_5030983763" description="Secreted protein" evidence="1">
    <location>
        <begin position="28"/>
        <end position="102"/>
    </location>
</feature>
<gene>
    <name evidence="2" type="ORF">F4560_002109</name>
</gene>
<evidence type="ECO:0000313" key="3">
    <source>
        <dbReference type="Proteomes" id="UP000552097"/>
    </source>
</evidence>
<keyword evidence="3" id="KW-1185">Reference proteome</keyword>
<comment type="caution">
    <text evidence="2">The sequence shown here is derived from an EMBL/GenBank/DDBJ whole genome shotgun (WGS) entry which is preliminary data.</text>
</comment>
<dbReference type="AlphaFoldDB" id="A0A7W9HI25"/>
<accession>A0A7W9HI25</accession>
<sequence>MKRRFGVVLGGLASVILLAPLAPPAQAATGQVAVFSVEFLPLETYENPRGCKVLPAGAHVLANLTDGDVTIFSDQLCLTPAMVTVPAGYGTHVPSLGAAFRA</sequence>
<organism evidence="2 3">
    <name type="scientific">Saccharothrix ecbatanensis</name>
    <dbReference type="NCBI Taxonomy" id="1105145"/>
    <lineage>
        <taxon>Bacteria</taxon>
        <taxon>Bacillati</taxon>
        <taxon>Actinomycetota</taxon>
        <taxon>Actinomycetes</taxon>
        <taxon>Pseudonocardiales</taxon>
        <taxon>Pseudonocardiaceae</taxon>
        <taxon>Saccharothrix</taxon>
    </lineage>
</organism>
<dbReference type="RefSeq" id="WP_312869030.1">
    <property type="nucleotide sequence ID" value="NZ_JACHMO010000001.1"/>
</dbReference>
<evidence type="ECO:0008006" key="4">
    <source>
        <dbReference type="Google" id="ProtNLM"/>
    </source>
</evidence>